<organism evidence="7 8">
    <name type="scientific">Clostridium beijerinckii</name>
    <name type="common">Clostridium MP</name>
    <dbReference type="NCBI Taxonomy" id="1520"/>
    <lineage>
        <taxon>Bacteria</taxon>
        <taxon>Bacillati</taxon>
        <taxon>Bacillota</taxon>
        <taxon>Clostridia</taxon>
        <taxon>Eubacteriales</taxon>
        <taxon>Clostridiaceae</taxon>
        <taxon>Clostridium</taxon>
    </lineage>
</organism>
<evidence type="ECO:0000256" key="2">
    <source>
        <dbReference type="ARBA" id="ARBA00023015"/>
    </source>
</evidence>
<dbReference type="Gene3D" id="1.10.260.40">
    <property type="entry name" value="lambda repressor-like DNA-binding domains"/>
    <property type="match status" value="1"/>
</dbReference>
<gene>
    <name evidence="7" type="ORF">HF849_02205</name>
    <name evidence="6" type="ORF">HGI39_03505</name>
</gene>
<reference evidence="6" key="3">
    <citation type="journal article" date="2022" name="Nat. Biotechnol.">
        <title>Carbon-negative production of acetone and isopropanol by gas fermentation at industrial pilot scale.</title>
        <authorList>
            <person name="Liew F.E."/>
            <person name="Nogle R."/>
            <person name="Abdalla T."/>
            <person name="Rasor B.J."/>
            <person name="Canter C."/>
            <person name="Jensen R.O."/>
            <person name="Wang L."/>
            <person name="Strutz J."/>
            <person name="Chirania P."/>
            <person name="De Tissera S."/>
            <person name="Mueller A.P."/>
            <person name="Ruan Z."/>
            <person name="Gao A."/>
            <person name="Tran L."/>
            <person name="Engle N.L."/>
            <person name="Bromley J.C."/>
            <person name="Daniell J."/>
            <person name="Conrado R."/>
            <person name="Tschaplinski T.J."/>
            <person name="Giannone R.J."/>
            <person name="Hettich R.L."/>
            <person name="Karim A.S."/>
            <person name="Simpson S.D."/>
            <person name="Brown S.D."/>
            <person name="Leang C."/>
            <person name="Jewett M.C."/>
            <person name="Kopke M."/>
        </authorList>
    </citation>
    <scope>NUCLEOTIDE SEQUENCE</scope>
    <source>
        <strain evidence="6">DJ015</strain>
    </source>
</reference>
<dbReference type="EMBL" id="JABAGV010000006">
    <property type="protein sequence ID" value="MBC2473788.1"/>
    <property type="molecule type" value="Genomic_DNA"/>
</dbReference>
<evidence type="ECO:0000256" key="3">
    <source>
        <dbReference type="ARBA" id="ARBA00023125"/>
    </source>
</evidence>
<dbReference type="SUPFAM" id="SSF53822">
    <property type="entry name" value="Periplasmic binding protein-like I"/>
    <property type="match status" value="1"/>
</dbReference>
<evidence type="ECO:0000313" key="8">
    <source>
        <dbReference type="Proteomes" id="UP000587880"/>
    </source>
</evidence>
<accession>A0A7X9SKJ0</accession>
<proteinExistence type="predicted"/>
<evidence type="ECO:0000313" key="6">
    <source>
        <dbReference type="EMBL" id="MBC2473788.1"/>
    </source>
</evidence>
<sequence>MYSMSTIYEIAKIAGVSPTTVSKVINNYPDVSDKTRVKIQRILKEENFLPNAQAQFLSTKKTWTLGIVYFENLGVGLNHPFFSGVIEAFKNQADKQGYSLLFGSKNDRLKNDTFLEYFKYRCVDGIAIICTDPYDKETLELIESNFPIVVIDMINKDTSTVTSDNLEGCYLAIKHLYDLGHRRIAHITGANKLDNWPSIIRRKGYEKAMKKFNLEILDGYIADGVNFDVSGGYSAMKGLLKLKEIPTAVFASADKIAIGAIDALKEEGLSVPDDISIIGYDDIELARYITPKLTTIRQDRKEIGKTAVDLLVKQINEKAKLKINKIIPVQLIERDSCKKLDLVEINKK</sequence>
<dbReference type="PROSITE" id="PS00356">
    <property type="entry name" value="HTH_LACI_1"/>
    <property type="match status" value="1"/>
</dbReference>
<evidence type="ECO:0000256" key="1">
    <source>
        <dbReference type="ARBA" id="ARBA00022491"/>
    </source>
</evidence>
<dbReference type="SMART" id="SM00354">
    <property type="entry name" value="HTH_LACI"/>
    <property type="match status" value="1"/>
</dbReference>
<dbReference type="AlphaFoldDB" id="A0A7X9SKJ0"/>
<name>A0A7X9SKJ0_CLOBE</name>
<reference evidence="7 8" key="2">
    <citation type="submission" date="2020-04" db="EMBL/GenBank/DDBJ databases">
        <authorList>
            <person name="Hitch T.C.A."/>
            <person name="Wylensek D."/>
            <person name="Clavel T."/>
        </authorList>
    </citation>
    <scope>NUCLEOTIDE SEQUENCE [LARGE SCALE GENOMIC DNA]</scope>
    <source>
        <strain evidence="7 8">WB01_NA02</strain>
    </source>
</reference>
<dbReference type="InterPro" id="IPR010982">
    <property type="entry name" value="Lambda_DNA-bd_dom_sf"/>
</dbReference>
<reference evidence="6" key="1">
    <citation type="submission" date="2020-04" db="EMBL/GenBank/DDBJ databases">
        <authorList>
            <person name="Brown S."/>
        </authorList>
    </citation>
    <scope>NUCLEOTIDE SEQUENCE</scope>
    <source>
        <strain evidence="6">DJ015</strain>
    </source>
</reference>
<dbReference type="EMBL" id="JABAGD010000003">
    <property type="protein sequence ID" value="NMF03569.1"/>
    <property type="molecule type" value="Genomic_DNA"/>
</dbReference>
<dbReference type="Pfam" id="PF00356">
    <property type="entry name" value="LacI"/>
    <property type="match status" value="1"/>
</dbReference>
<keyword evidence="1" id="KW-0678">Repressor</keyword>
<dbReference type="PROSITE" id="PS50932">
    <property type="entry name" value="HTH_LACI_2"/>
    <property type="match status" value="1"/>
</dbReference>
<dbReference type="InterPro" id="IPR000843">
    <property type="entry name" value="HTH_LacI"/>
</dbReference>
<dbReference type="SUPFAM" id="SSF47413">
    <property type="entry name" value="lambda repressor-like DNA-binding domains"/>
    <property type="match status" value="1"/>
</dbReference>
<dbReference type="Proteomes" id="UP001194098">
    <property type="component" value="Unassembled WGS sequence"/>
</dbReference>
<protein>
    <submittedName>
        <fullName evidence="7">LacI family transcriptional regulator</fullName>
    </submittedName>
</protein>
<dbReference type="PANTHER" id="PTHR30146:SF148">
    <property type="entry name" value="HTH-TYPE TRANSCRIPTIONAL REPRESSOR PURR-RELATED"/>
    <property type="match status" value="1"/>
</dbReference>
<dbReference type="PRINTS" id="PR00036">
    <property type="entry name" value="HTHLACI"/>
</dbReference>
<keyword evidence="2" id="KW-0805">Transcription regulation</keyword>
<keyword evidence="4" id="KW-0804">Transcription</keyword>
<dbReference type="GO" id="GO:0000976">
    <property type="term" value="F:transcription cis-regulatory region binding"/>
    <property type="evidence" value="ECO:0007669"/>
    <property type="project" value="TreeGrafter"/>
</dbReference>
<evidence type="ECO:0000313" key="7">
    <source>
        <dbReference type="EMBL" id="NMF03569.1"/>
    </source>
</evidence>
<comment type="caution">
    <text evidence="7">The sequence shown here is derived from an EMBL/GenBank/DDBJ whole genome shotgun (WGS) entry which is preliminary data.</text>
</comment>
<dbReference type="CDD" id="cd01392">
    <property type="entry name" value="HTH_LacI"/>
    <property type="match status" value="1"/>
</dbReference>
<evidence type="ECO:0000256" key="4">
    <source>
        <dbReference type="ARBA" id="ARBA00023163"/>
    </source>
</evidence>
<evidence type="ECO:0000259" key="5">
    <source>
        <dbReference type="PROSITE" id="PS50932"/>
    </source>
</evidence>
<dbReference type="CDD" id="cd06267">
    <property type="entry name" value="PBP1_LacI_sugar_binding-like"/>
    <property type="match status" value="1"/>
</dbReference>
<dbReference type="Proteomes" id="UP000587880">
    <property type="component" value="Unassembled WGS sequence"/>
</dbReference>
<dbReference type="PANTHER" id="PTHR30146">
    <property type="entry name" value="LACI-RELATED TRANSCRIPTIONAL REPRESSOR"/>
    <property type="match status" value="1"/>
</dbReference>
<dbReference type="InterPro" id="IPR046335">
    <property type="entry name" value="LacI/GalR-like_sensor"/>
</dbReference>
<keyword evidence="3" id="KW-0238">DNA-binding</keyword>
<dbReference type="GO" id="GO:0003700">
    <property type="term" value="F:DNA-binding transcription factor activity"/>
    <property type="evidence" value="ECO:0007669"/>
    <property type="project" value="TreeGrafter"/>
</dbReference>
<feature type="domain" description="HTH lacI-type" evidence="5">
    <location>
        <begin position="5"/>
        <end position="59"/>
    </location>
</feature>
<dbReference type="InterPro" id="IPR028082">
    <property type="entry name" value="Peripla_BP_I"/>
</dbReference>
<dbReference type="Gene3D" id="3.40.50.2300">
    <property type="match status" value="2"/>
</dbReference>
<dbReference type="Pfam" id="PF13377">
    <property type="entry name" value="Peripla_BP_3"/>
    <property type="match status" value="1"/>
</dbReference>